<dbReference type="SUPFAM" id="SSF50465">
    <property type="entry name" value="EF-Tu/eEF-1alpha/eIF2-gamma C-terminal domain"/>
    <property type="match status" value="1"/>
</dbReference>
<dbReference type="GO" id="GO:0005737">
    <property type="term" value="C:cytoplasm"/>
    <property type="evidence" value="ECO:0007669"/>
    <property type="project" value="UniProtKB-SubCell"/>
</dbReference>
<reference evidence="7" key="2">
    <citation type="journal article" date="2017" name="J. Med. Entomol.">
        <title>Transcriptome Analysis of the Triatoma infestans (Hemiptera: Reduviidae) Integument.</title>
        <authorList>
            <person name="Calderon-Fernandez G.M."/>
            <person name="Moriconi D.E."/>
            <person name="Dulbecco A.B."/>
            <person name="Juarez M.P."/>
        </authorList>
    </citation>
    <scope>NUCLEOTIDE SEQUENCE</scope>
    <source>
        <strain evidence="7">Int1</strain>
        <tissue evidence="7">Integument</tissue>
    </source>
</reference>
<dbReference type="FunFam" id="2.40.30.10:FF:000035">
    <property type="entry name" value="HBS1-like translational GTPase"/>
    <property type="match status" value="1"/>
</dbReference>
<dbReference type="Gene3D" id="2.40.30.10">
    <property type="entry name" value="Translation factors"/>
    <property type="match status" value="2"/>
</dbReference>
<keyword evidence="2" id="KW-0963">Cytoplasm</keyword>
<reference evidence="7" key="1">
    <citation type="submission" date="2016-04" db="EMBL/GenBank/DDBJ databases">
        <authorList>
            <person name="Calderon-Fernandez G.M.Sr."/>
        </authorList>
    </citation>
    <scope>NUCLEOTIDE SEQUENCE</scope>
    <source>
        <strain evidence="7">Int1</strain>
        <tissue evidence="7">Integument</tissue>
    </source>
</reference>
<dbReference type="AlphaFoldDB" id="A0A170ZZB4"/>
<dbReference type="GO" id="GO:0005525">
    <property type="term" value="F:GTP binding"/>
    <property type="evidence" value="ECO:0007669"/>
    <property type="project" value="UniProtKB-KW"/>
</dbReference>
<keyword evidence="7" id="KW-0378">Hydrolase</keyword>
<dbReference type="FunFam" id="2.40.30.10:FF:000020">
    <property type="entry name" value="Translation elongation factor EF-1"/>
    <property type="match status" value="1"/>
</dbReference>
<evidence type="ECO:0000256" key="3">
    <source>
        <dbReference type="ARBA" id="ARBA00022741"/>
    </source>
</evidence>
<evidence type="ECO:0000259" key="6">
    <source>
        <dbReference type="Pfam" id="PF22594"/>
    </source>
</evidence>
<dbReference type="Pfam" id="PF03144">
    <property type="entry name" value="GTP_EFTU_D2"/>
    <property type="match status" value="1"/>
</dbReference>
<dbReference type="InterPro" id="IPR050100">
    <property type="entry name" value="TRAFAC_GTPase_members"/>
</dbReference>
<evidence type="ECO:0000313" key="7">
    <source>
        <dbReference type="EMBL" id="JAS01484.1"/>
    </source>
</evidence>
<dbReference type="Pfam" id="PF22594">
    <property type="entry name" value="GTP-eEF1A_C"/>
    <property type="match status" value="1"/>
</dbReference>
<protein>
    <submittedName>
        <fullName evidence="7">Hbs1-like protein</fullName>
        <ecNumber evidence="7">3.6.1.15</ecNumber>
    </submittedName>
</protein>
<dbReference type="InterPro" id="IPR009001">
    <property type="entry name" value="Transl_elong_EF1A/Init_IF2_C"/>
</dbReference>
<name>A0A170ZZB4_TRIIF</name>
<proteinExistence type="predicted"/>
<dbReference type="CDD" id="cd04093">
    <property type="entry name" value="HBS1_C_III"/>
    <property type="match status" value="1"/>
</dbReference>
<keyword evidence="4" id="KW-0342">GTP-binding</keyword>
<dbReference type="GO" id="GO:0017111">
    <property type="term" value="F:ribonucleoside triphosphate phosphatase activity"/>
    <property type="evidence" value="ECO:0007669"/>
    <property type="project" value="UniProtKB-EC"/>
</dbReference>
<feature type="domain" description="GTP-eEF1A C-terminal" evidence="6">
    <location>
        <begin position="129"/>
        <end position="229"/>
    </location>
</feature>
<dbReference type="InterPro" id="IPR027417">
    <property type="entry name" value="P-loop_NTPase"/>
</dbReference>
<dbReference type="InterPro" id="IPR009000">
    <property type="entry name" value="Transl_B-barrel_sf"/>
</dbReference>
<sequence>MVEAPVCTNLLKWYKGPTLLEVIDKFKCPERPVSKPLRVSVNDIYKGTGSGFCVSGRVETGMVQVGDKVLVQPQNETALVKAITIDEQSSQKAFAGDYISVTLANFDQQNIAIGYILSDPTSPTPVSSKFEARIVVFNTSVPITRGYPVVLHIQSLSEQAVITKLIAQLNKSTGDIVKQRPRCLLKNSNAMVIIETSKPICIELYRDMKELGRFMLRVSGVTIAAGLITKIM</sequence>
<evidence type="ECO:0000256" key="4">
    <source>
        <dbReference type="ARBA" id="ARBA00023134"/>
    </source>
</evidence>
<dbReference type="InterPro" id="IPR004161">
    <property type="entry name" value="EFTu-like_2"/>
</dbReference>
<dbReference type="SUPFAM" id="SSF50447">
    <property type="entry name" value="Translation proteins"/>
    <property type="match status" value="1"/>
</dbReference>
<dbReference type="InterPro" id="IPR054696">
    <property type="entry name" value="GTP-eEF1A_C"/>
</dbReference>
<evidence type="ECO:0000259" key="5">
    <source>
        <dbReference type="Pfam" id="PF03144"/>
    </source>
</evidence>
<accession>A0A170ZZB4</accession>
<keyword evidence="3" id="KW-0547">Nucleotide-binding</keyword>
<feature type="domain" description="Translation elongation factor EFTu-like" evidence="5">
    <location>
        <begin position="51"/>
        <end position="117"/>
    </location>
</feature>
<evidence type="ECO:0000256" key="1">
    <source>
        <dbReference type="ARBA" id="ARBA00004496"/>
    </source>
</evidence>
<dbReference type="Gene3D" id="3.40.50.300">
    <property type="entry name" value="P-loop containing nucleotide triphosphate hydrolases"/>
    <property type="match status" value="1"/>
</dbReference>
<dbReference type="EC" id="3.6.1.15" evidence="7"/>
<organism evidence="7">
    <name type="scientific">Triatoma infestans</name>
    <name type="common">Assassin bug</name>
    <dbReference type="NCBI Taxonomy" id="30076"/>
    <lineage>
        <taxon>Eukaryota</taxon>
        <taxon>Metazoa</taxon>
        <taxon>Ecdysozoa</taxon>
        <taxon>Arthropoda</taxon>
        <taxon>Hexapoda</taxon>
        <taxon>Insecta</taxon>
        <taxon>Pterygota</taxon>
        <taxon>Neoptera</taxon>
        <taxon>Paraneoptera</taxon>
        <taxon>Hemiptera</taxon>
        <taxon>Heteroptera</taxon>
        <taxon>Panheteroptera</taxon>
        <taxon>Cimicomorpha</taxon>
        <taxon>Reduviidae</taxon>
        <taxon>Triatominae</taxon>
        <taxon>Triatoma</taxon>
    </lineage>
</organism>
<dbReference type="PANTHER" id="PTHR23115">
    <property type="entry name" value="TRANSLATION FACTOR"/>
    <property type="match status" value="1"/>
</dbReference>
<comment type="subcellular location">
    <subcellularLocation>
        <location evidence="1">Cytoplasm</location>
    </subcellularLocation>
</comment>
<evidence type="ECO:0000256" key="2">
    <source>
        <dbReference type="ARBA" id="ARBA00022490"/>
    </source>
</evidence>
<dbReference type="CDD" id="cd16267">
    <property type="entry name" value="HBS1-like_II"/>
    <property type="match status" value="1"/>
</dbReference>
<dbReference type="EMBL" id="GEMB01001679">
    <property type="protein sequence ID" value="JAS01484.1"/>
    <property type="molecule type" value="Transcribed_RNA"/>
</dbReference>